<reference evidence="6 7" key="1">
    <citation type="submission" date="2022-03" db="EMBL/GenBank/DDBJ databases">
        <title>Mucilaginibacter sp. isolated from the gut of Protaetia brevitarsis seulensis larvae.</title>
        <authorList>
            <person name="Won M."/>
            <person name="Kim S.-J."/>
            <person name="Kwon S.-W."/>
        </authorList>
    </citation>
    <scope>NUCLEOTIDE SEQUENCE [LARGE SCALE GENOMIC DNA]</scope>
    <source>
        <strain evidence="6 7">CFWR-12</strain>
    </source>
</reference>
<dbReference type="InterPro" id="IPR009057">
    <property type="entry name" value="Homeodomain-like_sf"/>
</dbReference>
<keyword evidence="7" id="KW-1185">Reference proteome</keyword>
<evidence type="ECO:0000256" key="2">
    <source>
        <dbReference type="ARBA" id="ARBA00023125"/>
    </source>
</evidence>
<dbReference type="InterPro" id="IPR023772">
    <property type="entry name" value="DNA-bd_HTH_TetR-type_CS"/>
</dbReference>
<dbReference type="Gene3D" id="1.10.357.10">
    <property type="entry name" value="Tetracycline Repressor, domain 2"/>
    <property type="match status" value="1"/>
</dbReference>
<sequence length="223" mass="24852">MVQQARARVTRDKIMQGAAEVIREVGYANASLGQISEAAGVTKGALYFHFNSKEEIARALIDEQHRITREAAKKIMSHDASAIEHMVQLTADLAGRLVGDPIVRAGIRLTTDSSTFDSPIAGPYQDWMETFEQLAMRAQHQGETNGVIAPDLLARFIIPAFTGVQLVSEAFTGRRDLPERVHEMWKILIAAVVAEDRQEHVLGMIEATFSRLERDTRRRQSEA</sequence>
<dbReference type="RefSeq" id="WP_243553759.1">
    <property type="nucleotide sequence ID" value="NZ_CP094528.1"/>
</dbReference>
<dbReference type="InterPro" id="IPR036271">
    <property type="entry name" value="Tet_transcr_reg_TetR-rel_C_sf"/>
</dbReference>
<accession>A0ABY4BUE8</accession>
<dbReference type="InterPro" id="IPR047923">
    <property type="entry name" value="ArpA-like"/>
</dbReference>
<dbReference type="SUPFAM" id="SSF46689">
    <property type="entry name" value="Homeodomain-like"/>
    <property type="match status" value="1"/>
</dbReference>
<name>A0ABY4BUE8_9MICO</name>
<dbReference type="PRINTS" id="PR00455">
    <property type="entry name" value="HTHTETR"/>
</dbReference>
<dbReference type="Pfam" id="PF21935">
    <property type="entry name" value="TetR_C_45"/>
    <property type="match status" value="1"/>
</dbReference>
<evidence type="ECO:0000313" key="6">
    <source>
        <dbReference type="EMBL" id="UOE42830.1"/>
    </source>
</evidence>
<evidence type="ECO:0000256" key="3">
    <source>
        <dbReference type="ARBA" id="ARBA00023163"/>
    </source>
</evidence>
<proteinExistence type="predicted"/>
<dbReference type="NCBIfam" id="NF041196">
    <property type="entry name" value="ScbR_bind_reg"/>
    <property type="match status" value="1"/>
</dbReference>
<keyword evidence="3" id="KW-0804">Transcription</keyword>
<dbReference type="PROSITE" id="PS01081">
    <property type="entry name" value="HTH_TETR_1"/>
    <property type="match status" value="1"/>
</dbReference>
<dbReference type="InterPro" id="IPR001647">
    <property type="entry name" value="HTH_TetR"/>
</dbReference>
<keyword evidence="1" id="KW-0805">Transcription regulation</keyword>
<dbReference type="PROSITE" id="PS50977">
    <property type="entry name" value="HTH_TETR_2"/>
    <property type="match status" value="1"/>
</dbReference>
<dbReference type="Proteomes" id="UP000832097">
    <property type="component" value="Chromosome"/>
</dbReference>
<dbReference type="InterPro" id="IPR054126">
    <property type="entry name" value="CprB_TetR_C"/>
</dbReference>
<dbReference type="EMBL" id="CP094528">
    <property type="protein sequence ID" value="UOE42830.1"/>
    <property type="molecule type" value="Genomic_DNA"/>
</dbReference>
<evidence type="ECO:0000259" key="5">
    <source>
        <dbReference type="PROSITE" id="PS50977"/>
    </source>
</evidence>
<dbReference type="PANTHER" id="PTHR47506:SF1">
    <property type="entry name" value="HTH-TYPE TRANSCRIPTIONAL REGULATOR YJDC"/>
    <property type="match status" value="1"/>
</dbReference>
<dbReference type="PANTHER" id="PTHR47506">
    <property type="entry name" value="TRANSCRIPTIONAL REGULATORY PROTEIN"/>
    <property type="match status" value="1"/>
</dbReference>
<evidence type="ECO:0000313" key="7">
    <source>
        <dbReference type="Proteomes" id="UP000832097"/>
    </source>
</evidence>
<protein>
    <submittedName>
        <fullName evidence="6">TetR/AcrR family transcriptional regulator</fullName>
    </submittedName>
</protein>
<gene>
    <name evidence="6" type="ORF">MTO99_11575</name>
</gene>
<feature type="DNA-binding region" description="H-T-H motif" evidence="4">
    <location>
        <begin position="31"/>
        <end position="50"/>
    </location>
</feature>
<evidence type="ECO:0000256" key="1">
    <source>
        <dbReference type="ARBA" id="ARBA00023015"/>
    </source>
</evidence>
<dbReference type="SUPFAM" id="SSF48498">
    <property type="entry name" value="Tetracyclin repressor-like, C-terminal domain"/>
    <property type="match status" value="1"/>
</dbReference>
<organism evidence="6 7">
    <name type="scientific">Agromyces larvae</name>
    <dbReference type="NCBI Taxonomy" id="2929802"/>
    <lineage>
        <taxon>Bacteria</taxon>
        <taxon>Bacillati</taxon>
        <taxon>Actinomycetota</taxon>
        <taxon>Actinomycetes</taxon>
        <taxon>Micrococcales</taxon>
        <taxon>Microbacteriaceae</taxon>
        <taxon>Agromyces</taxon>
    </lineage>
</organism>
<dbReference type="Pfam" id="PF00440">
    <property type="entry name" value="TetR_N"/>
    <property type="match status" value="1"/>
</dbReference>
<feature type="domain" description="HTH tetR-type" evidence="5">
    <location>
        <begin position="8"/>
        <end position="68"/>
    </location>
</feature>
<evidence type="ECO:0000256" key="4">
    <source>
        <dbReference type="PROSITE-ProRule" id="PRU00335"/>
    </source>
</evidence>
<keyword evidence="2 4" id="KW-0238">DNA-binding</keyword>